<comment type="caution">
    <text evidence="1">The sequence shown here is derived from an EMBL/GenBank/DDBJ whole genome shotgun (WGS) entry which is preliminary data.</text>
</comment>
<sequence>MMIEDGDSADGRKGCFILANEMTKVNIANLQHQHTSFAYLFEVPAPSLRALGGAVHTDVVCKRTPQRRCCGEGDPSLYKCTEDRVCAARVVWSSALPPMTTPTRHTHPNVLTGMDLMQPVGGADFNQCVITSKFCTRPSREVVGQ</sequence>
<protein>
    <submittedName>
        <fullName evidence="1">Uncharacterized protein</fullName>
    </submittedName>
</protein>
<name>A0AAW3BB27_9TRYP</name>
<reference evidence="1 2" key="1">
    <citation type="submission" date="2024-02" db="EMBL/GenBank/DDBJ databases">
        <title>FIRST GENOME SEQUENCES OF Leishmania (Viannia) shawi, Leishmania (Viannia) lindenbergi AND Leishmania (Viannia) utingensis.</title>
        <authorList>
            <person name="Resadore F."/>
            <person name="Custodio M.G.F."/>
            <person name="Boite M.C."/>
            <person name="Cupolillo E."/>
            <person name="Ferreira G.E.M."/>
        </authorList>
    </citation>
    <scope>NUCLEOTIDE SEQUENCE [LARGE SCALE GENOMIC DNA]</scope>
    <source>
        <strain evidence="1 2">MDAS/BR/1979/M5533</strain>
    </source>
</reference>
<evidence type="ECO:0000313" key="2">
    <source>
        <dbReference type="Proteomes" id="UP001501274"/>
    </source>
</evidence>
<evidence type="ECO:0000313" key="1">
    <source>
        <dbReference type="EMBL" id="KAL0519375.1"/>
    </source>
</evidence>
<gene>
    <name evidence="1" type="ORF">Q4I28_006532</name>
</gene>
<accession>A0AAW3BB27</accession>
<proteinExistence type="predicted"/>
<keyword evidence="2" id="KW-1185">Reference proteome</keyword>
<dbReference type="EMBL" id="JBAMZN010000034">
    <property type="protein sequence ID" value="KAL0519375.1"/>
    <property type="molecule type" value="Genomic_DNA"/>
</dbReference>
<dbReference type="Proteomes" id="UP001501274">
    <property type="component" value="Unassembled WGS sequence"/>
</dbReference>
<organism evidence="1 2">
    <name type="scientific">Leishmania naiffi</name>
    <dbReference type="NCBI Taxonomy" id="5678"/>
    <lineage>
        <taxon>Eukaryota</taxon>
        <taxon>Discoba</taxon>
        <taxon>Euglenozoa</taxon>
        <taxon>Kinetoplastea</taxon>
        <taxon>Metakinetoplastina</taxon>
        <taxon>Trypanosomatida</taxon>
        <taxon>Trypanosomatidae</taxon>
        <taxon>Leishmaniinae</taxon>
        <taxon>Leishmania</taxon>
        <taxon>Leishmania naiffi species complex</taxon>
    </lineage>
</organism>
<dbReference type="AlphaFoldDB" id="A0AAW3BB27"/>